<keyword evidence="1" id="KW-0677">Repeat</keyword>
<dbReference type="Gene3D" id="1.25.40.20">
    <property type="entry name" value="Ankyrin repeat-containing domain"/>
    <property type="match status" value="2"/>
</dbReference>
<comment type="caution">
    <text evidence="4">The sequence shown here is derived from an EMBL/GenBank/DDBJ whole genome shotgun (WGS) entry which is preliminary data.</text>
</comment>
<evidence type="ECO:0000256" key="3">
    <source>
        <dbReference type="PROSITE-ProRule" id="PRU00023"/>
    </source>
</evidence>
<dbReference type="InterPro" id="IPR002110">
    <property type="entry name" value="Ankyrin_rpt"/>
</dbReference>
<dbReference type="PROSITE" id="PS50088">
    <property type="entry name" value="ANK_REPEAT"/>
    <property type="match status" value="1"/>
</dbReference>
<dbReference type="EMBL" id="JAULSR010000002">
    <property type="protein sequence ID" value="KAK0631123.1"/>
    <property type="molecule type" value="Genomic_DNA"/>
</dbReference>
<dbReference type="PANTHER" id="PTHR24198">
    <property type="entry name" value="ANKYRIN REPEAT AND PROTEIN KINASE DOMAIN-CONTAINING PROTEIN"/>
    <property type="match status" value="1"/>
</dbReference>
<dbReference type="Pfam" id="PF00023">
    <property type="entry name" value="Ank"/>
    <property type="match status" value="1"/>
</dbReference>
<dbReference type="PROSITE" id="PS50297">
    <property type="entry name" value="ANK_REP_REGION"/>
    <property type="match status" value="1"/>
</dbReference>
<dbReference type="PANTHER" id="PTHR24198:SF165">
    <property type="entry name" value="ANKYRIN REPEAT-CONTAINING PROTEIN-RELATED"/>
    <property type="match status" value="1"/>
</dbReference>
<protein>
    <submittedName>
        <fullName evidence="4">Ankyrin repeat-containing domain protein</fullName>
    </submittedName>
</protein>
<dbReference type="AlphaFoldDB" id="A0AA39XBZ2"/>
<dbReference type="Pfam" id="PF12796">
    <property type="entry name" value="Ank_2"/>
    <property type="match status" value="1"/>
</dbReference>
<dbReference type="SUPFAM" id="SSF48403">
    <property type="entry name" value="Ankyrin repeat"/>
    <property type="match status" value="1"/>
</dbReference>
<proteinExistence type="predicted"/>
<evidence type="ECO:0000313" key="4">
    <source>
        <dbReference type="EMBL" id="KAK0631123.1"/>
    </source>
</evidence>
<evidence type="ECO:0000313" key="5">
    <source>
        <dbReference type="Proteomes" id="UP001174934"/>
    </source>
</evidence>
<sequence>MSTKKKTTLTSLPNELLHKVALSLCSSSCTTTALSSLAALSLTSRRLFAIANYILYERAAIRHPYLLAWAAETNRVGTLRRLLAAGVDPDTAHRLPFRRQRASSSPSSSWTVEPWKARRDMDPCAIFNEHYRVQDGSGDMFGPSGVDSDEDKVDGGMWAFCRGEVQKGWSRMLNFAICKSESDSKGYGGDGYSSSLDRVYIGLPLHLAVANGHMGAVEALLAAGADINATSRAFCKCKWAEIGALKLAPDGYDYETTLDEGNATDLEGQWTVLHTALCTERDDAARLLMEKGRGRPKMQGMLLEDQMGYTDVLHHAVALGRWAVVEEILQLAEKADGRREDLVNAVDYLGLTPFWMACNNEDLDGMMLLARMGANVNADLGKGFTPLFHACLIRRFDLAIELVRLGADVNTIFADCDNELMEITLEMNVTIYGDLGNGRVVVEDCRPLDLCVSFAGDNRSGHDLSRATSNHLSDDERRTYQMLLLRTLLDAGAKLMYTPDDEYSREEGYVYDAVVQAAFEHRVDILAEMIGHSAFVDYFEKQGCQGILEASQDAPCSEHEAKGNEQAMMREDERLRQVEDCLREHGFLESV</sequence>
<accession>A0AA39XBZ2</accession>
<keyword evidence="2 3" id="KW-0040">ANK repeat</keyword>
<organism evidence="4 5">
    <name type="scientific">Bombardia bombarda</name>
    <dbReference type="NCBI Taxonomy" id="252184"/>
    <lineage>
        <taxon>Eukaryota</taxon>
        <taxon>Fungi</taxon>
        <taxon>Dikarya</taxon>
        <taxon>Ascomycota</taxon>
        <taxon>Pezizomycotina</taxon>
        <taxon>Sordariomycetes</taxon>
        <taxon>Sordariomycetidae</taxon>
        <taxon>Sordariales</taxon>
        <taxon>Lasiosphaeriaceae</taxon>
        <taxon>Bombardia</taxon>
    </lineage>
</organism>
<gene>
    <name evidence="4" type="ORF">B0T17DRAFT_241162</name>
</gene>
<evidence type="ECO:0000256" key="2">
    <source>
        <dbReference type="ARBA" id="ARBA00023043"/>
    </source>
</evidence>
<keyword evidence="5" id="KW-1185">Reference proteome</keyword>
<feature type="repeat" description="ANK" evidence="3">
    <location>
        <begin position="204"/>
        <end position="232"/>
    </location>
</feature>
<name>A0AA39XBZ2_9PEZI</name>
<evidence type="ECO:0000256" key="1">
    <source>
        <dbReference type="ARBA" id="ARBA00022737"/>
    </source>
</evidence>
<dbReference type="InterPro" id="IPR036770">
    <property type="entry name" value="Ankyrin_rpt-contain_sf"/>
</dbReference>
<dbReference type="SMART" id="SM00248">
    <property type="entry name" value="ANK"/>
    <property type="match status" value="5"/>
</dbReference>
<reference evidence="4" key="1">
    <citation type="submission" date="2023-06" db="EMBL/GenBank/DDBJ databases">
        <title>Genome-scale phylogeny and comparative genomics of the fungal order Sordariales.</title>
        <authorList>
            <consortium name="Lawrence Berkeley National Laboratory"/>
            <person name="Hensen N."/>
            <person name="Bonometti L."/>
            <person name="Westerberg I."/>
            <person name="Brannstrom I.O."/>
            <person name="Guillou S."/>
            <person name="Cros-Aarteil S."/>
            <person name="Calhoun S."/>
            <person name="Haridas S."/>
            <person name="Kuo A."/>
            <person name="Mondo S."/>
            <person name="Pangilinan J."/>
            <person name="Riley R."/>
            <person name="LaButti K."/>
            <person name="Andreopoulos B."/>
            <person name="Lipzen A."/>
            <person name="Chen C."/>
            <person name="Yanf M."/>
            <person name="Daum C."/>
            <person name="Ng V."/>
            <person name="Clum A."/>
            <person name="Steindorff A."/>
            <person name="Ohm R."/>
            <person name="Martin F."/>
            <person name="Silar P."/>
            <person name="Natvig D."/>
            <person name="Lalanne C."/>
            <person name="Gautier V."/>
            <person name="Ament-velasquez S.L."/>
            <person name="Kruys A."/>
            <person name="Hutchinson M.I."/>
            <person name="Powell A.J."/>
            <person name="Barry K."/>
            <person name="Miller A.N."/>
            <person name="Grigoriev I.V."/>
            <person name="Debuchy R."/>
            <person name="Gladieux P."/>
            <person name="Thoren M.H."/>
            <person name="Johannesson H."/>
        </authorList>
    </citation>
    <scope>NUCLEOTIDE SEQUENCE</scope>
    <source>
        <strain evidence="4">SMH3391-2</strain>
    </source>
</reference>
<dbReference type="Proteomes" id="UP001174934">
    <property type="component" value="Unassembled WGS sequence"/>
</dbReference>